<organism evidence="9 10">
    <name type="scientific">Pleurodeles waltl</name>
    <name type="common">Iberian ribbed newt</name>
    <dbReference type="NCBI Taxonomy" id="8319"/>
    <lineage>
        <taxon>Eukaryota</taxon>
        <taxon>Metazoa</taxon>
        <taxon>Chordata</taxon>
        <taxon>Craniata</taxon>
        <taxon>Vertebrata</taxon>
        <taxon>Euteleostomi</taxon>
        <taxon>Amphibia</taxon>
        <taxon>Batrachia</taxon>
        <taxon>Caudata</taxon>
        <taxon>Salamandroidea</taxon>
        <taxon>Salamandridae</taxon>
        <taxon>Pleurodelinae</taxon>
        <taxon>Pleurodeles</taxon>
    </lineage>
</organism>
<keyword evidence="5" id="KW-0804">Transcription</keyword>
<accession>A0AAV7KYG1</accession>
<dbReference type="Pfam" id="PF00010">
    <property type="entry name" value="HLH"/>
    <property type="match status" value="1"/>
</dbReference>
<dbReference type="GO" id="GO:0046983">
    <property type="term" value="F:protein dimerization activity"/>
    <property type="evidence" value="ECO:0007669"/>
    <property type="project" value="InterPro"/>
</dbReference>
<feature type="region of interest" description="Disordered" evidence="7">
    <location>
        <begin position="180"/>
        <end position="236"/>
    </location>
</feature>
<sequence>MKIQESGSPKQSKKTLKVVVEKKRRERINHSLEELRTLLLESTHNDRLLNPRMEKADILDFTVQYLKAETFLRTRAKEESARKRYEEGFEECLQQATGSIKELCPSTSNQVVLDFNKYLANKGTSPGHDWCMPLPDRCSKPNWTEDGNWWCKETISRTSSEPPWSVNHFCPTNNFLRGSDSPSSLRQNQMAEQTRLSANTNSSLLAGSSSHQRLLPKVVEDAEKPPVPQPIWRPWP</sequence>
<dbReference type="InterPro" id="IPR011598">
    <property type="entry name" value="bHLH_dom"/>
</dbReference>
<comment type="subcellular location">
    <subcellularLocation>
        <location evidence="1">Nucleus</location>
    </subcellularLocation>
</comment>
<reference evidence="9" key="1">
    <citation type="journal article" date="2022" name="bioRxiv">
        <title>Sequencing and chromosome-scale assembly of the giantPleurodeles waltlgenome.</title>
        <authorList>
            <person name="Brown T."/>
            <person name="Elewa A."/>
            <person name="Iarovenko S."/>
            <person name="Subramanian E."/>
            <person name="Araus A.J."/>
            <person name="Petzold A."/>
            <person name="Susuki M."/>
            <person name="Suzuki K.-i.T."/>
            <person name="Hayashi T."/>
            <person name="Toyoda A."/>
            <person name="Oliveira C."/>
            <person name="Osipova E."/>
            <person name="Leigh N.D."/>
            <person name="Simon A."/>
            <person name="Yun M.H."/>
        </authorList>
    </citation>
    <scope>NUCLEOTIDE SEQUENCE</scope>
    <source>
        <strain evidence="9">20211129_DDA</strain>
        <tissue evidence="9">Liver</tissue>
    </source>
</reference>
<evidence type="ECO:0000313" key="9">
    <source>
        <dbReference type="EMBL" id="KAJ1084521.1"/>
    </source>
</evidence>
<keyword evidence="10" id="KW-1185">Reference proteome</keyword>
<comment type="caution">
    <text evidence="9">The sequence shown here is derived from an EMBL/GenBank/DDBJ whole genome shotgun (WGS) entry which is preliminary data.</text>
</comment>
<dbReference type="SMART" id="SM00353">
    <property type="entry name" value="HLH"/>
    <property type="match status" value="1"/>
</dbReference>
<feature type="compositionally biased region" description="Pro residues" evidence="7">
    <location>
        <begin position="225"/>
        <end position="236"/>
    </location>
</feature>
<dbReference type="AlphaFoldDB" id="A0AAV7KYG1"/>
<gene>
    <name evidence="9" type="ORF">NDU88_004668</name>
</gene>
<evidence type="ECO:0000256" key="4">
    <source>
        <dbReference type="ARBA" id="ARBA00023015"/>
    </source>
</evidence>
<feature type="domain" description="BHLH" evidence="8">
    <location>
        <begin position="12"/>
        <end position="69"/>
    </location>
</feature>
<dbReference type="GO" id="GO:0000122">
    <property type="term" value="P:negative regulation of transcription by RNA polymerase II"/>
    <property type="evidence" value="ECO:0007669"/>
    <property type="project" value="UniProtKB-ARBA"/>
</dbReference>
<dbReference type="InterPro" id="IPR036638">
    <property type="entry name" value="HLH_DNA-bd_sf"/>
</dbReference>
<dbReference type="GO" id="GO:0005634">
    <property type="term" value="C:nucleus"/>
    <property type="evidence" value="ECO:0007669"/>
    <property type="project" value="UniProtKB-SubCell"/>
</dbReference>
<dbReference type="Gene3D" id="4.10.280.10">
    <property type="entry name" value="Helix-loop-helix DNA-binding domain"/>
    <property type="match status" value="1"/>
</dbReference>
<evidence type="ECO:0000256" key="5">
    <source>
        <dbReference type="ARBA" id="ARBA00023163"/>
    </source>
</evidence>
<protein>
    <recommendedName>
        <fullName evidence="8">BHLH domain-containing protein</fullName>
    </recommendedName>
</protein>
<name>A0AAV7KYG1_PLEWA</name>
<dbReference type="PANTHER" id="PTHR10985">
    <property type="entry name" value="BASIC HELIX-LOOP-HELIX TRANSCRIPTION FACTOR, HES-RELATED"/>
    <property type="match status" value="1"/>
</dbReference>
<evidence type="ECO:0000256" key="7">
    <source>
        <dbReference type="SAM" id="MobiDB-lite"/>
    </source>
</evidence>
<evidence type="ECO:0000256" key="2">
    <source>
        <dbReference type="ARBA" id="ARBA00022473"/>
    </source>
</evidence>
<dbReference type="SUPFAM" id="SSF47459">
    <property type="entry name" value="HLH, helix-loop-helix DNA-binding domain"/>
    <property type="match status" value="1"/>
</dbReference>
<dbReference type="EMBL" id="JANPWB010000016">
    <property type="protein sequence ID" value="KAJ1084521.1"/>
    <property type="molecule type" value="Genomic_DNA"/>
</dbReference>
<evidence type="ECO:0000256" key="1">
    <source>
        <dbReference type="ARBA" id="ARBA00004123"/>
    </source>
</evidence>
<dbReference type="PROSITE" id="PS50888">
    <property type="entry name" value="BHLH"/>
    <property type="match status" value="1"/>
</dbReference>
<dbReference type="InterPro" id="IPR050370">
    <property type="entry name" value="HES_HEY"/>
</dbReference>
<dbReference type="Proteomes" id="UP001066276">
    <property type="component" value="Chromosome 12"/>
</dbReference>
<evidence type="ECO:0000256" key="6">
    <source>
        <dbReference type="ARBA" id="ARBA00023242"/>
    </source>
</evidence>
<proteinExistence type="predicted"/>
<evidence type="ECO:0000313" key="10">
    <source>
        <dbReference type="Proteomes" id="UP001066276"/>
    </source>
</evidence>
<evidence type="ECO:0000259" key="8">
    <source>
        <dbReference type="PROSITE" id="PS50888"/>
    </source>
</evidence>
<keyword evidence="6" id="KW-0539">Nucleus</keyword>
<keyword evidence="3" id="KW-0678">Repressor</keyword>
<keyword evidence="4" id="KW-0805">Transcription regulation</keyword>
<evidence type="ECO:0000256" key="3">
    <source>
        <dbReference type="ARBA" id="ARBA00022491"/>
    </source>
</evidence>
<feature type="compositionally biased region" description="Polar residues" evidence="7">
    <location>
        <begin position="180"/>
        <end position="212"/>
    </location>
</feature>
<keyword evidence="2" id="KW-0217">Developmental protein</keyword>